<dbReference type="Proteomes" id="UP001642540">
    <property type="component" value="Unassembled WGS sequence"/>
</dbReference>
<dbReference type="EMBL" id="CAXLJM020000048">
    <property type="protein sequence ID" value="CAL8112501.1"/>
    <property type="molecule type" value="Genomic_DNA"/>
</dbReference>
<reference evidence="1 2" key="1">
    <citation type="submission" date="2024-08" db="EMBL/GenBank/DDBJ databases">
        <authorList>
            <person name="Cucini C."/>
            <person name="Frati F."/>
        </authorList>
    </citation>
    <scope>NUCLEOTIDE SEQUENCE [LARGE SCALE GENOMIC DNA]</scope>
</reference>
<name>A0ABP1QZP2_9HEXA</name>
<organism evidence="1 2">
    <name type="scientific">Orchesella dallaii</name>
    <dbReference type="NCBI Taxonomy" id="48710"/>
    <lineage>
        <taxon>Eukaryota</taxon>
        <taxon>Metazoa</taxon>
        <taxon>Ecdysozoa</taxon>
        <taxon>Arthropoda</taxon>
        <taxon>Hexapoda</taxon>
        <taxon>Collembola</taxon>
        <taxon>Entomobryomorpha</taxon>
        <taxon>Entomobryoidea</taxon>
        <taxon>Orchesellidae</taxon>
        <taxon>Orchesellinae</taxon>
        <taxon>Orchesella</taxon>
    </lineage>
</organism>
<protein>
    <submittedName>
        <fullName evidence="1">Uncharacterized protein</fullName>
    </submittedName>
</protein>
<proteinExistence type="predicted"/>
<gene>
    <name evidence="1" type="ORF">ODALV1_LOCUS15677</name>
</gene>
<evidence type="ECO:0000313" key="1">
    <source>
        <dbReference type="EMBL" id="CAL8112501.1"/>
    </source>
</evidence>
<accession>A0ABP1QZP2</accession>
<keyword evidence="2" id="KW-1185">Reference proteome</keyword>
<evidence type="ECO:0000313" key="2">
    <source>
        <dbReference type="Proteomes" id="UP001642540"/>
    </source>
</evidence>
<comment type="caution">
    <text evidence="1">The sequence shown here is derived from an EMBL/GenBank/DDBJ whole genome shotgun (WGS) entry which is preliminary data.</text>
</comment>
<sequence length="220" mass="24747">MVVGIFNVKTSLGVETRHSKTVVTHHLSRKVIYHCPDTPPRYHLKVDKMIGQWYPAYLTSTAAKLWSDSFSKKHPDSVTTAETCFLVEISLIKEPDSYDDLMVLNLTFSKGGKSAAVEAVLVPDQQHWDFSKWGISWTSGETTLTSIVLIGPGNNSTRYSYLLWVDCDLSGVVPPDWVVLGRTDEGISEDRWSFISSVIEGMKWLRLNDTLKHQPSDCLV</sequence>